<organism evidence="2 3">
    <name type="scientific">Calidithermus terrae</name>
    <dbReference type="NCBI Taxonomy" id="1408545"/>
    <lineage>
        <taxon>Bacteria</taxon>
        <taxon>Thermotogati</taxon>
        <taxon>Deinococcota</taxon>
        <taxon>Deinococci</taxon>
        <taxon>Thermales</taxon>
        <taxon>Thermaceae</taxon>
        <taxon>Calidithermus</taxon>
    </lineage>
</organism>
<dbReference type="EMBL" id="QXDL01000005">
    <property type="protein sequence ID" value="RIH90654.1"/>
    <property type="molecule type" value="Genomic_DNA"/>
</dbReference>
<sequence length="122" mass="13819">MRALLQRIEAAQARLEQVTETLVQALRAEQMARGHYEQARAALTRREHTLIREGLEGRNQAERDANLALLTEPERQQVEGFDRGLRMALADVAEAQLQHQLARYELRSLWAMSALEAEGEGA</sequence>
<evidence type="ECO:0000313" key="3">
    <source>
        <dbReference type="Proteomes" id="UP000265715"/>
    </source>
</evidence>
<name>A0A399F1L1_9DEIN</name>
<evidence type="ECO:0000256" key="1">
    <source>
        <dbReference type="SAM" id="Coils"/>
    </source>
</evidence>
<feature type="coiled-coil region" evidence="1">
    <location>
        <begin position="1"/>
        <end position="28"/>
    </location>
</feature>
<dbReference type="AlphaFoldDB" id="A0A399F1L1"/>
<dbReference type="RefSeq" id="WP_119313512.1">
    <property type="nucleotide sequence ID" value="NZ_QXDL01000005.1"/>
</dbReference>
<evidence type="ECO:0000313" key="2">
    <source>
        <dbReference type="EMBL" id="RIH90654.1"/>
    </source>
</evidence>
<gene>
    <name evidence="2" type="ORF">Mterra_00256</name>
</gene>
<proteinExistence type="predicted"/>
<keyword evidence="1" id="KW-0175">Coiled coil</keyword>
<dbReference type="Proteomes" id="UP000265715">
    <property type="component" value="Unassembled WGS sequence"/>
</dbReference>
<protein>
    <submittedName>
        <fullName evidence="2">Uncharacterized protein</fullName>
    </submittedName>
</protein>
<comment type="caution">
    <text evidence="2">The sequence shown here is derived from an EMBL/GenBank/DDBJ whole genome shotgun (WGS) entry which is preliminary data.</text>
</comment>
<accession>A0A399F1L1</accession>
<reference evidence="2 3" key="1">
    <citation type="submission" date="2018-08" db="EMBL/GenBank/DDBJ databases">
        <title>Meiothermus terrae DSM 26712 genome sequencing project.</title>
        <authorList>
            <person name="Da Costa M.S."/>
            <person name="Albuquerque L."/>
            <person name="Raposo P."/>
            <person name="Froufe H.J.C."/>
            <person name="Barroso C.S."/>
            <person name="Egas C."/>
        </authorList>
    </citation>
    <scope>NUCLEOTIDE SEQUENCE [LARGE SCALE GENOMIC DNA]</scope>
    <source>
        <strain evidence="2 3">DSM 26712</strain>
    </source>
</reference>
<keyword evidence="3" id="KW-1185">Reference proteome</keyword>